<keyword evidence="1" id="KW-0175">Coiled coil</keyword>
<accession>A0A067K6L9</accession>
<evidence type="ECO:0000256" key="1">
    <source>
        <dbReference type="SAM" id="Coils"/>
    </source>
</evidence>
<protein>
    <submittedName>
        <fullName evidence="3">Uncharacterized protein</fullName>
    </submittedName>
</protein>
<reference evidence="3 4" key="1">
    <citation type="journal article" date="2014" name="PLoS ONE">
        <title>Global Analysis of Gene Expression Profiles in Physic Nut (Jatropha curcas L.) Seedlings Exposed to Salt Stress.</title>
        <authorList>
            <person name="Zhang L."/>
            <person name="Zhang C."/>
            <person name="Wu P."/>
            <person name="Chen Y."/>
            <person name="Li M."/>
            <person name="Jiang H."/>
            <person name="Wu G."/>
        </authorList>
    </citation>
    <scope>NUCLEOTIDE SEQUENCE [LARGE SCALE GENOMIC DNA]</scope>
    <source>
        <strain evidence="4">cv. GZQX0401</strain>
        <tissue evidence="3">Young leaves</tissue>
    </source>
</reference>
<dbReference type="EMBL" id="KK914832">
    <property type="protein sequence ID" value="KDP27469.1"/>
    <property type="molecule type" value="Genomic_DNA"/>
</dbReference>
<sequence length="290" mass="32341">MESSEPELPPGFSCKLIREVAAAEASPTAVLRLRKPKVLPCVFDYLRVKLLLINVCATAQSTSSSSQEESLKKQRKSQEMLVANDIAGQKRKNKTIKLENQEEDNMETMNAELPEVEDTIKEQLTSKSDKNKPKTADKTASSPTLKIGKRAPKKVSDIPSTRQKKGVCCDLLSTLSEKELEDNIQDVILISCHEKLVKQSAEATRVVSDIEVDLIKAKKYLAPLEARVQDTRELLDKLEVELRERKTDLANLEAEKAQQMEAMAAVDVKIQAIELEAAEARSSLRDILSR</sequence>
<dbReference type="Proteomes" id="UP000027138">
    <property type="component" value="Unassembled WGS sequence"/>
</dbReference>
<feature type="compositionally biased region" description="Basic and acidic residues" evidence="2">
    <location>
        <begin position="69"/>
        <end position="78"/>
    </location>
</feature>
<keyword evidence="4" id="KW-1185">Reference proteome</keyword>
<gene>
    <name evidence="3" type="ORF">JCGZ_20125</name>
</gene>
<feature type="coiled-coil region" evidence="1">
    <location>
        <begin position="221"/>
        <end position="269"/>
    </location>
</feature>
<dbReference type="OrthoDB" id="1666368at2759"/>
<name>A0A067K6L9_JATCU</name>
<organism evidence="3 4">
    <name type="scientific">Jatropha curcas</name>
    <name type="common">Barbados nut</name>
    <dbReference type="NCBI Taxonomy" id="180498"/>
    <lineage>
        <taxon>Eukaryota</taxon>
        <taxon>Viridiplantae</taxon>
        <taxon>Streptophyta</taxon>
        <taxon>Embryophyta</taxon>
        <taxon>Tracheophyta</taxon>
        <taxon>Spermatophyta</taxon>
        <taxon>Magnoliopsida</taxon>
        <taxon>eudicotyledons</taxon>
        <taxon>Gunneridae</taxon>
        <taxon>Pentapetalae</taxon>
        <taxon>rosids</taxon>
        <taxon>fabids</taxon>
        <taxon>Malpighiales</taxon>
        <taxon>Euphorbiaceae</taxon>
        <taxon>Crotonoideae</taxon>
        <taxon>Jatropheae</taxon>
        <taxon>Jatropha</taxon>
    </lineage>
</organism>
<evidence type="ECO:0000313" key="3">
    <source>
        <dbReference type="EMBL" id="KDP27469.1"/>
    </source>
</evidence>
<feature type="region of interest" description="Disordered" evidence="2">
    <location>
        <begin position="63"/>
        <end position="159"/>
    </location>
</feature>
<proteinExistence type="predicted"/>
<feature type="compositionally biased region" description="Basic and acidic residues" evidence="2">
    <location>
        <begin position="127"/>
        <end position="137"/>
    </location>
</feature>
<evidence type="ECO:0000256" key="2">
    <source>
        <dbReference type="SAM" id="MobiDB-lite"/>
    </source>
</evidence>
<dbReference type="AlphaFoldDB" id="A0A067K6L9"/>
<evidence type="ECO:0000313" key="4">
    <source>
        <dbReference type="Proteomes" id="UP000027138"/>
    </source>
</evidence>